<organism evidence="5 6">
    <name type="scientific">Synaphobranchus kaupii</name>
    <name type="common">Kaup's arrowtooth eel</name>
    <dbReference type="NCBI Taxonomy" id="118154"/>
    <lineage>
        <taxon>Eukaryota</taxon>
        <taxon>Metazoa</taxon>
        <taxon>Chordata</taxon>
        <taxon>Craniata</taxon>
        <taxon>Vertebrata</taxon>
        <taxon>Euteleostomi</taxon>
        <taxon>Actinopterygii</taxon>
        <taxon>Neopterygii</taxon>
        <taxon>Teleostei</taxon>
        <taxon>Anguilliformes</taxon>
        <taxon>Synaphobranchidae</taxon>
        <taxon>Synaphobranchus</taxon>
    </lineage>
</organism>
<accession>A0A9Q1IC39</accession>
<evidence type="ECO:0000256" key="1">
    <source>
        <dbReference type="ARBA" id="ARBA00005775"/>
    </source>
</evidence>
<protein>
    <recommendedName>
        <fullName evidence="7">MIF4G domain-containing protein</fullName>
    </recommendedName>
</protein>
<dbReference type="PANTHER" id="PTHR23253:SF9">
    <property type="entry name" value="EUKARYOTIC TRANSLATION INITIATION FACTOR 4 GAMMA 2"/>
    <property type="match status" value="1"/>
</dbReference>
<dbReference type="InterPro" id="IPR016024">
    <property type="entry name" value="ARM-type_fold"/>
</dbReference>
<dbReference type="Proteomes" id="UP001152622">
    <property type="component" value="Chromosome 21"/>
</dbReference>
<feature type="compositionally biased region" description="Polar residues" evidence="4">
    <location>
        <begin position="130"/>
        <end position="145"/>
    </location>
</feature>
<dbReference type="Gene3D" id="1.25.40.180">
    <property type="match status" value="1"/>
</dbReference>
<reference evidence="5" key="1">
    <citation type="journal article" date="2023" name="Science">
        <title>Genome structures resolve the early diversification of teleost fishes.</title>
        <authorList>
            <person name="Parey E."/>
            <person name="Louis A."/>
            <person name="Montfort J."/>
            <person name="Bouchez O."/>
            <person name="Roques C."/>
            <person name="Iampietro C."/>
            <person name="Lluch J."/>
            <person name="Castinel A."/>
            <person name="Donnadieu C."/>
            <person name="Desvignes T."/>
            <person name="Floi Bucao C."/>
            <person name="Jouanno E."/>
            <person name="Wen M."/>
            <person name="Mejri S."/>
            <person name="Dirks R."/>
            <person name="Jansen H."/>
            <person name="Henkel C."/>
            <person name="Chen W.J."/>
            <person name="Zahm M."/>
            <person name="Cabau C."/>
            <person name="Klopp C."/>
            <person name="Thompson A.W."/>
            <person name="Robinson-Rechavi M."/>
            <person name="Braasch I."/>
            <person name="Lecointre G."/>
            <person name="Bobe J."/>
            <person name="Postlethwait J.H."/>
            <person name="Berthelot C."/>
            <person name="Roest Crollius H."/>
            <person name="Guiguen Y."/>
        </authorList>
    </citation>
    <scope>NUCLEOTIDE SEQUENCE</scope>
    <source>
        <strain evidence="5">WJC10195</strain>
    </source>
</reference>
<keyword evidence="3" id="KW-0648">Protein biosynthesis</keyword>
<evidence type="ECO:0000313" key="6">
    <source>
        <dbReference type="Proteomes" id="UP001152622"/>
    </source>
</evidence>
<evidence type="ECO:0000256" key="3">
    <source>
        <dbReference type="ARBA" id="ARBA00022917"/>
    </source>
</evidence>
<dbReference type="EMBL" id="JAINUF010000021">
    <property type="protein sequence ID" value="KAJ8334171.1"/>
    <property type="molecule type" value="Genomic_DNA"/>
</dbReference>
<name>A0A9Q1IC39_SYNKA</name>
<dbReference type="PANTHER" id="PTHR23253">
    <property type="entry name" value="EUKARYOTIC TRANSLATION INITIATION FACTOR 4 GAMMA"/>
    <property type="match status" value="1"/>
</dbReference>
<dbReference type="AlphaFoldDB" id="A0A9Q1IC39"/>
<feature type="compositionally biased region" description="Basic and acidic residues" evidence="4">
    <location>
        <begin position="91"/>
        <end position="103"/>
    </location>
</feature>
<evidence type="ECO:0000313" key="5">
    <source>
        <dbReference type="EMBL" id="KAJ8334171.1"/>
    </source>
</evidence>
<comment type="caution">
    <text evidence="5">The sequence shown here is derived from an EMBL/GenBank/DDBJ whole genome shotgun (WGS) entry which is preliminary data.</text>
</comment>
<feature type="region of interest" description="Disordered" evidence="4">
    <location>
        <begin position="70"/>
        <end position="118"/>
    </location>
</feature>
<dbReference type="GO" id="GO:0003743">
    <property type="term" value="F:translation initiation factor activity"/>
    <property type="evidence" value="ECO:0007669"/>
    <property type="project" value="UniProtKB-KW"/>
</dbReference>
<sequence length="168" mass="18184">MDTTERLQGVVDIIFEKAICEPKFASTYARMCRCLKENPGSNPESARRRPHWSAYAACCPPVSKLDCDKAKNNWSPRSSDQGPKTINQVHKHAELETELERSNPRAAGTTGTGTVGNSKAMVKTSVGTVGNSKATVDNSVGTVGNSKAMVDNSRGTVWNVRTAEERSV</sequence>
<feature type="region of interest" description="Disordered" evidence="4">
    <location>
        <begin position="130"/>
        <end position="149"/>
    </location>
</feature>
<feature type="compositionally biased region" description="Polar residues" evidence="4">
    <location>
        <begin position="72"/>
        <end position="88"/>
    </location>
</feature>
<dbReference type="SUPFAM" id="SSF48371">
    <property type="entry name" value="ARM repeat"/>
    <property type="match status" value="1"/>
</dbReference>
<comment type="similarity">
    <text evidence="1">Belongs to the eukaryotic initiation factor 4G family.</text>
</comment>
<keyword evidence="6" id="KW-1185">Reference proteome</keyword>
<evidence type="ECO:0000256" key="2">
    <source>
        <dbReference type="ARBA" id="ARBA00022540"/>
    </source>
</evidence>
<dbReference type="OrthoDB" id="10071175at2759"/>
<gene>
    <name evidence="5" type="ORF">SKAU_G00398100</name>
</gene>
<dbReference type="GO" id="GO:0016281">
    <property type="term" value="C:eukaryotic translation initiation factor 4F complex"/>
    <property type="evidence" value="ECO:0007669"/>
    <property type="project" value="TreeGrafter"/>
</dbReference>
<keyword evidence="2" id="KW-0396">Initiation factor</keyword>
<evidence type="ECO:0008006" key="7">
    <source>
        <dbReference type="Google" id="ProtNLM"/>
    </source>
</evidence>
<proteinExistence type="inferred from homology"/>
<evidence type="ECO:0000256" key="4">
    <source>
        <dbReference type="SAM" id="MobiDB-lite"/>
    </source>
</evidence>
<dbReference type="GO" id="GO:0003729">
    <property type="term" value="F:mRNA binding"/>
    <property type="evidence" value="ECO:0007669"/>
    <property type="project" value="TreeGrafter"/>
</dbReference>